<proteinExistence type="predicted"/>
<keyword evidence="2" id="KW-1185">Reference proteome</keyword>
<protein>
    <submittedName>
        <fullName evidence="1">Uncharacterized protein</fullName>
    </submittedName>
</protein>
<sequence length="74" mass="8684">MQRRVKKISCNLLDGKNDQQCKEVSCDLLDAKNDQQSKEVSKPDKGVKRLWKGMNFKTKREYNQRVLKEGVRKS</sequence>
<name>R0IJV5_9BRAS</name>
<accession>R0IJV5</accession>
<dbReference type="Proteomes" id="UP000029121">
    <property type="component" value="Unassembled WGS sequence"/>
</dbReference>
<reference evidence="2" key="1">
    <citation type="journal article" date="2013" name="Nat. Genet.">
        <title>The Capsella rubella genome and the genomic consequences of rapid mating system evolution.</title>
        <authorList>
            <person name="Slotte T."/>
            <person name="Hazzouri K.M."/>
            <person name="Agren J.A."/>
            <person name="Koenig D."/>
            <person name="Maumus F."/>
            <person name="Guo Y.L."/>
            <person name="Steige K."/>
            <person name="Platts A.E."/>
            <person name="Escobar J.S."/>
            <person name="Newman L.K."/>
            <person name="Wang W."/>
            <person name="Mandakova T."/>
            <person name="Vello E."/>
            <person name="Smith L.M."/>
            <person name="Henz S.R."/>
            <person name="Steffen J."/>
            <person name="Takuno S."/>
            <person name="Brandvain Y."/>
            <person name="Coop G."/>
            <person name="Andolfatto P."/>
            <person name="Hu T.T."/>
            <person name="Blanchette M."/>
            <person name="Clark R.M."/>
            <person name="Quesneville H."/>
            <person name="Nordborg M."/>
            <person name="Gaut B.S."/>
            <person name="Lysak M.A."/>
            <person name="Jenkins J."/>
            <person name="Grimwood J."/>
            <person name="Chapman J."/>
            <person name="Prochnik S."/>
            <person name="Shu S."/>
            <person name="Rokhsar D."/>
            <person name="Schmutz J."/>
            <person name="Weigel D."/>
            <person name="Wright S.I."/>
        </authorList>
    </citation>
    <scope>NUCLEOTIDE SEQUENCE [LARGE SCALE GENOMIC DNA]</scope>
    <source>
        <strain evidence="2">cv. Monte Gargano</strain>
    </source>
</reference>
<organism evidence="1 2">
    <name type="scientific">Capsella rubella</name>
    <dbReference type="NCBI Taxonomy" id="81985"/>
    <lineage>
        <taxon>Eukaryota</taxon>
        <taxon>Viridiplantae</taxon>
        <taxon>Streptophyta</taxon>
        <taxon>Embryophyta</taxon>
        <taxon>Tracheophyta</taxon>
        <taxon>Spermatophyta</taxon>
        <taxon>Magnoliopsida</taxon>
        <taxon>eudicotyledons</taxon>
        <taxon>Gunneridae</taxon>
        <taxon>Pentapetalae</taxon>
        <taxon>rosids</taxon>
        <taxon>malvids</taxon>
        <taxon>Brassicales</taxon>
        <taxon>Brassicaceae</taxon>
        <taxon>Camelineae</taxon>
        <taxon>Capsella</taxon>
    </lineage>
</organism>
<gene>
    <name evidence="1" type="ORF">CARUB_v10010808mg</name>
</gene>
<dbReference type="EMBL" id="KB870805">
    <property type="protein sequence ID" value="EOA37258.1"/>
    <property type="molecule type" value="Genomic_DNA"/>
</dbReference>
<evidence type="ECO:0000313" key="1">
    <source>
        <dbReference type="EMBL" id="EOA37258.1"/>
    </source>
</evidence>
<evidence type="ECO:0000313" key="2">
    <source>
        <dbReference type="Proteomes" id="UP000029121"/>
    </source>
</evidence>
<dbReference type="AlphaFoldDB" id="R0IJV5"/>